<evidence type="ECO:0000313" key="2">
    <source>
        <dbReference type="EMBL" id="VDP07449.1"/>
    </source>
</evidence>
<evidence type="ECO:0000256" key="1">
    <source>
        <dbReference type="SAM" id="MobiDB-lite"/>
    </source>
</evidence>
<dbReference type="Proteomes" id="UP000270296">
    <property type="component" value="Unassembled WGS sequence"/>
</dbReference>
<feature type="compositionally biased region" description="Polar residues" evidence="1">
    <location>
        <begin position="82"/>
        <end position="98"/>
    </location>
</feature>
<dbReference type="AlphaFoldDB" id="A0A183IPG0"/>
<sequence>MTTYMQLQQPAMQVPVRYQDQSSFGRSSTPSIPTNPSQAIHLSMLGNSATAAASPSIAQVVGQYASPSPGPSLVGPSPGYAQDSSPAYQYMPPSNLSVPRSVPGKLSDRLAACH</sequence>
<evidence type="ECO:0000313" key="3">
    <source>
        <dbReference type="Proteomes" id="UP000270296"/>
    </source>
</evidence>
<organism evidence="4">
    <name type="scientific">Soboliphyme baturini</name>
    <dbReference type="NCBI Taxonomy" id="241478"/>
    <lineage>
        <taxon>Eukaryota</taxon>
        <taxon>Metazoa</taxon>
        <taxon>Ecdysozoa</taxon>
        <taxon>Nematoda</taxon>
        <taxon>Enoplea</taxon>
        <taxon>Dorylaimia</taxon>
        <taxon>Dioctophymatida</taxon>
        <taxon>Dioctophymatoidea</taxon>
        <taxon>Soboliphymatidae</taxon>
        <taxon>Soboliphyme</taxon>
    </lineage>
</organism>
<proteinExistence type="predicted"/>
<keyword evidence="3" id="KW-1185">Reference proteome</keyword>
<feature type="region of interest" description="Disordered" evidence="1">
    <location>
        <begin position="1"/>
        <end position="37"/>
    </location>
</feature>
<feature type="region of interest" description="Disordered" evidence="1">
    <location>
        <begin position="62"/>
        <end position="114"/>
    </location>
</feature>
<feature type="compositionally biased region" description="Polar residues" evidence="1">
    <location>
        <begin position="1"/>
        <end position="11"/>
    </location>
</feature>
<dbReference type="EMBL" id="UZAM01009040">
    <property type="protein sequence ID" value="VDP07449.1"/>
    <property type="molecule type" value="Genomic_DNA"/>
</dbReference>
<evidence type="ECO:0000313" key="4">
    <source>
        <dbReference type="WBParaSite" id="SBAD_0000572901-mRNA-1"/>
    </source>
</evidence>
<feature type="compositionally biased region" description="Polar residues" evidence="1">
    <location>
        <begin position="19"/>
        <end position="37"/>
    </location>
</feature>
<gene>
    <name evidence="2" type="ORF">SBAD_LOCUS5507</name>
</gene>
<reference evidence="4" key="1">
    <citation type="submission" date="2016-06" db="UniProtKB">
        <authorList>
            <consortium name="WormBaseParasite"/>
        </authorList>
    </citation>
    <scope>IDENTIFICATION</scope>
</reference>
<accession>A0A183IPG0</accession>
<protein>
    <submittedName>
        <fullName evidence="4">PAX3</fullName>
    </submittedName>
</protein>
<name>A0A183IPG0_9BILA</name>
<reference evidence="2 3" key="2">
    <citation type="submission" date="2018-11" db="EMBL/GenBank/DDBJ databases">
        <authorList>
            <consortium name="Pathogen Informatics"/>
        </authorList>
    </citation>
    <scope>NUCLEOTIDE SEQUENCE [LARGE SCALE GENOMIC DNA]</scope>
</reference>
<dbReference type="WBParaSite" id="SBAD_0000572901-mRNA-1">
    <property type="protein sequence ID" value="SBAD_0000572901-mRNA-1"/>
    <property type="gene ID" value="SBAD_0000572901"/>
</dbReference>